<dbReference type="PANTHER" id="PTHR35333:SF3">
    <property type="entry name" value="BETA-LACTAMASE-TYPE TRANSPEPTIDASE FOLD CONTAINING PROTEIN"/>
    <property type="match status" value="1"/>
</dbReference>
<evidence type="ECO:0000313" key="2">
    <source>
        <dbReference type="EMBL" id="NNM45001.1"/>
    </source>
</evidence>
<organism evidence="2 3">
    <name type="scientific">Knoellia koreensis</name>
    <dbReference type="NCBI Taxonomy" id="2730921"/>
    <lineage>
        <taxon>Bacteria</taxon>
        <taxon>Bacillati</taxon>
        <taxon>Actinomycetota</taxon>
        <taxon>Actinomycetes</taxon>
        <taxon>Micrococcales</taxon>
        <taxon>Intrasporangiaceae</taxon>
        <taxon>Knoellia</taxon>
    </lineage>
</organism>
<dbReference type="Pfam" id="PF13354">
    <property type="entry name" value="Beta-lactamase2"/>
    <property type="match status" value="1"/>
</dbReference>
<sequence length="263" mass="27900">MVDPTTDEHLVCHDADTEQASASLGKLLLLVEVAAQFEVGTLAESELLAHGDDDWVDDSGLWWHLTAAALPAVDCATLVGAFSDNLATNVLLRRVGGPEVVRNRAKTVGIKDISLHRYVGLHAKPRPAVESPFGLSSGTAAGYAALLARLHRRDVVSAAVSERVLGWLALNADLSMVGGAFDLDPLCHDEPDLGVQLWNKTGTISDVRGDVGVVVGEARTVAYAVLTHWDDASHPAGRAVALDGMQRIGRALRGLVRTEPIDA</sequence>
<dbReference type="InterPro" id="IPR012338">
    <property type="entry name" value="Beta-lactam/transpept-like"/>
</dbReference>
<evidence type="ECO:0000259" key="1">
    <source>
        <dbReference type="Pfam" id="PF13354"/>
    </source>
</evidence>
<feature type="domain" description="Beta-lactamase class A catalytic" evidence="1">
    <location>
        <begin position="2"/>
        <end position="227"/>
    </location>
</feature>
<proteinExistence type="predicted"/>
<comment type="caution">
    <text evidence="2">The sequence shown here is derived from an EMBL/GenBank/DDBJ whole genome shotgun (WGS) entry which is preliminary data.</text>
</comment>
<dbReference type="GO" id="GO:0046677">
    <property type="term" value="P:response to antibiotic"/>
    <property type="evidence" value="ECO:0007669"/>
    <property type="project" value="InterPro"/>
</dbReference>
<reference evidence="2 3" key="1">
    <citation type="submission" date="2020-04" db="EMBL/GenBank/DDBJ databases">
        <title>Knoellia sp. isolate from air conditioner.</title>
        <authorList>
            <person name="Chea S."/>
            <person name="Kim D.-U."/>
        </authorList>
    </citation>
    <scope>NUCLEOTIDE SEQUENCE [LARGE SCALE GENOMIC DNA]</scope>
    <source>
        <strain evidence="2 3">DB2414S</strain>
    </source>
</reference>
<gene>
    <name evidence="2" type="ORF">HJG52_03145</name>
</gene>
<name>A0A849HFJ6_9MICO</name>
<dbReference type="GO" id="GO:0030655">
    <property type="term" value="P:beta-lactam antibiotic catabolic process"/>
    <property type="evidence" value="ECO:0007669"/>
    <property type="project" value="InterPro"/>
</dbReference>
<dbReference type="GO" id="GO:0008800">
    <property type="term" value="F:beta-lactamase activity"/>
    <property type="evidence" value="ECO:0007669"/>
    <property type="project" value="InterPro"/>
</dbReference>
<dbReference type="Gene3D" id="3.40.710.10">
    <property type="entry name" value="DD-peptidase/beta-lactamase superfamily"/>
    <property type="match status" value="1"/>
</dbReference>
<dbReference type="EMBL" id="JABEPQ010000001">
    <property type="protein sequence ID" value="NNM45001.1"/>
    <property type="molecule type" value="Genomic_DNA"/>
</dbReference>
<protein>
    <submittedName>
        <fullName evidence="2">Serine hydrolase</fullName>
    </submittedName>
</protein>
<keyword evidence="3" id="KW-1185">Reference proteome</keyword>
<dbReference type="SUPFAM" id="SSF56601">
    <property type="entry name" value="beta-lactamase/transpeptidase-like"/>
    <property type="match status" value="1"/>
</dbReference>
<accession>A0A849HFJ6</accession>
<evidence type="ECO:0000313" key="3">
    <source>
        <dbReference type="Proteomes" id="UP000588586"/>
    </source>
</evidence>
<dbReference type="Proteomes" id="UP000588586">
    <property type="component" value="Unassembled WGS sequence"/>
</dbReference>
<dbReference type="PANTHER" id="PTHR35333">
    <property type="entry name" value="BETA-LACTAMASE"/>
    <property type="match status" value="1"/>
</dbReference>
<dbReference type="InterPro" id="IPR000871">
    <property type="entry name" value="Beta-lactam_class-A"/>
</dbReference>
<dbReference type="AlphaFoldDB" id="A0A849HFJ6"/>
<keyword evidence="2" id="KW-0378">Hydrolase</keyword>
<dbReference type="InterPro" id="IPR045155">
    <property type="entry name" value="Beta-lactam_cat"/>
</dbReference>